<proteinExistence type="predicted"/>
<evidence type="ECO:0000313" key="2">
    <source>
        <dbReference type="Proteomes" id="UP000318081"/>
    </source>
</evidence>
<accession>A0ABX5XTJ6</accession>
<keyword evidence="2" id="KW-1185">Reference proteome</keyword>
<organism evidence="1 2">
    <name type="scientific">Stieleria magnilauensis</name>
    <dbReference type="NCBI Taxonomy" id="2527963"/>
    <lineage>
        <taxon>Bacteria</taxon>
        <taxon>Pseudomonadati</taxon>
        <taxon>Planctomycetota</taxon>
        <taxon>Planctomycetia</taxon>
        <taxon>Pirellulales</taxon>
        <taxon>Pirellulaceae</taxon>
        <taxon>Stieleria</taxon>
    </lineage>
</organism>
<dbReference type="Proteomes" id="UP000318081">
    <property type="component" value="Chromosome"/>
</dbReference>
<name>A0ABX5XTJ6_9BACT</name>
<gene>
    <name evidence="1" type="ORF">TBK1r_42130</name>
</gene>
<dbReference type="EMBL" id="CP036432">
    <property type="protein sequence ID" value="QDV85234.1"/>
    <property type="molecule type" value="Genomic_DNA"/>
</dbReference>
<sequence>MPTLRFTRLSKPEVVRSIDPIRLLTLLKPHAEFLRSRGLKLPTPSKASRLDHQRLMPILISPGEKAPPDLLDALSMIDQMSAPRAIDVVLDHLSMADLQLTTNGNHSATDIVTQAWLHHRETLLRRNRTPEPVSDVWLTC</sequence>
<protein>
    <submittedName>
        <fullName evidence="1">Uncharacterized protein</fullName>
    </submittedName>
</protein>
<reference evidence="1 2" key="1">
    <citation type="submission" date="2019-02" db="EMBL/GenBank/DDBJ databases">
        <title>Deep-cultivation of Planctomycetes and their phenomic and genomic characterization uncovers novel biology.</title>
        <authorList>
            <person name="Wiegand S."/>
            <person name="Jogler M."/>
            <person name="Boedeker C."/>
            <person name="Pinto D."/>
            <person name="Vollmers J."/>
            <person name="Rivas-Marin E."/>
            <person name="Kohn T."/>
            <person name="Peeters S.H."/>
            <person name="Heuer A."/>
            <person name="Rast P."/>
            <person name="Oberbeckmann S."/>
            <person name="Bunk B."/>
            <person name="Jeske O."/>
            <person name="Meyerdierks A."/>
            <person name="Storesund J.E."/>
            <person name="Kallscheuer N."/>
            <person name="Luecker S."/>
            <person name="Lage O.M."/>
            <person name="Pohl T."/>
            <person name="Merkel B.J."/>
            <person name="Hornburger P."/>
            <person name="Mueller R.-W."/>
            <person name="Bruemmer F."/>
            <person name="Labrenz M."/>
            <person name="Spormann A.M."/>
            <person name="Op den Camp H."/>
            <person name="Overmann J."/>
            <person name="Amann R."/>
            <person name="Jetten M.S.M."/>
            <person name="Mascher T."/>
            <person name="Medema M.H."/>
            <person name="Devos D.P."/>
            <person name="Kaster A.-K."/>
            <person name="Ovreas L."/>
            <person name="Rohde M."/>
            <person name="Galperin M.Y."/>
            <person name="Jogler C."/>
        </authorList>
    </citation>
    <scope>NUCLEOTIDE SEQUENCE [LARGE SCALE GENOMIC DNA]</scope>
    <source>
        <strain evidence="1 2">TBK1r</strain>
    </source>
</reference>
<evidence type="ECO:0000313" key="1">
    <source>
        <dbReference type="EMBL" id="QDV85234.1"/>
    </source>
</evidence>